<feature type="region of interest" description="Disordered" evidence="5">
    <location>
        <begin position="317"/>
        <end position="344"/>
    </location>
</feature>
<evidence type="ECO:0000256" key="2">
    <source>
        <dbReference type="ARBA" id="ARBA00022692"/>
    </source>
</evidence>
<dbReference type="PANTHER" id="PTHR23423">
    <property type="entry name" value="ORGANIC SOLUTE TRANSPORTER-RELATED"/>
    <property type="match status" value="1"/>
</dbReference>
<dbReference type="Pfam" id="PF03619">
    <property type="entry name" value="Solute_trans_a"/>
    <property type="match status" value="1"/>
</dbReference>
<keyword evidence="4 6" id="KW-0472">Membrane</keyword>
<protein>
    <recommendedName>
        <fullName evidence="9">DUF300-domain-containing protein</fullName>
    </recommendedName>
</protein>
<keyword evidence="2 6" id="KW-0812">Transmembrane</keyword>
<proteinExistence type="predicted"/>
<dbReference type="InterPro" id="IPR005178">
    <property type="entry name" value="Ostalpha/TMEM184C"/>
</dbReference>
<evidence type="ECO:0008006" key="9">
    <source>
        <dbReference type="Google" id="ProtNLM"/>
    </source>
</evidence>
<evidence type="ECO:0000256" key="3">
    <source>
        <dbReference type="ARBA" id="ARBA00022989"/>
    </source>
</evidence>
<organism evidence="7 8">
    <name type="scientific">Exophiala spinifera</name>
    <dbReference type="NCBI Taxonomy" id="91928"/>
    <lineage>
        <taxon>Eukaryota</taxon>
        <taxon>Fungi</taxon>
        <taxon>Dikarya</taxon>
        <taxon>Ascomycota</taxon>
        <taxon>Pezizomycotina</taxon>
        <taxon>Eurotiomycetes</taxon>
        <taxon>Chaetothyriomycetidae</taxon>
        <taxon>Chaetothyriales</taxon>
        <taxon>Herpotrichiellaceae</taxon>
        <taxon>Exophiala</taxon>
    </lineage>
</organism>
<accession>A0A0D1YDR0</accession>
<evidence type="ECO:0000256" key="6">
    <source>
        <dbReference type="SAM" id="Phobius"/>
    </source>
</evidence>
<dbReference type="GeneID" id="27335451"/>
<feature type="transmembrane region" description="Helical" evidence="6">
    <location>
        <begin position="165"/>
        <end position="188"/>
    </location>
</feature>
<evidence type="ECO:0000256" key="5">
    <source>
        <dbReference type="SAM" id="MobiDB-lite"/>
    </source>
</evidence>
<evidence type="ECO:0000256" key="4">
    <source>
        <dbReference type="ARBA" id="ARBA00023136"/>
    </source>
</evidence>
<evidence type="ECO:0000313" key="8">
    <source>
        <dbReference type="Proteomes" id="UP000053328"/>
    </source>
</evidence>
<reference evidence="7 8" key="1">
    <citation type="submission" date="2015-01" db="EMBL/GenBank/DDBJ databases">
        <title>The Genome Sequence of Exophiala spinifera CBS89968.</title>
        <authorList>
            <consortium name="The Broad Institute Genomics Platform"/>
            <person name="Cuomo C."/>
            <person name="de Hoog S."/>
            <person name="Gorbushina A."/>
            <person name="Stielow B."/>
            <person name="Teixiera M."/>
            <person name="Abouelleil A."/>
            <person name="Chapman S.B."/>
            <person name="Priest M."/>
            <person name="Young S.K."/>
            <person name="Wortman J."/>
            <person name="Nusbaum C."/>
            <person name="Birren B."/>
        </authorList>
    </citation>
    <scope>NUCLEOTIDE SEQUENCE [LARGE SCALE GENOMIC DNA]</scope>
    <source>
        <strain evidence="7 8">CBS 89968</strain>
    </source>
</reference>
<name>A0A0D1YDR0_9EURO</name>
<keyword evidence="8" id="KW-1185">Reference proteome</keyword>
<dbReference type="VEuPathDB" id="FungiDB:PV08_08368"/>
<feature type="transmembrane region" description="Helical" evidence="6">
    <location>
        <begin position="38"/>
        <end position="60"/>
    </location>
</feature>
<evidence type="ECO:0000313" key="7">
    <source>
        <dbReference type="EMBL" id="KIW13181.1"/>
    </source>
</evidence>
<dbReference type="SMART" id="SM01417">
    <property type="entry name" value="Solute_trans_a"/>
    <property type="match status" value="1"/>
</dbReference>
<keyword evidence="3 6" id="KW-1133">Transmembrane helix</keyword>
<feature type="transmembrane region" description="Helical" evidence="6">
    <location>
        <begin position="96"/>
        <end position="119"/>
    </location>
</feature>
<feature type="transmembrane region" description="Helical" evidence="6">
    <location>
        <begin position="234"/>
        <end position="257"/>
    </location>
</feature>
<comment type="subcellular location">
    <subcellularLocation>
        <location evidence="1">Membrane</location>
        <topology evidence="1">Multi-pass membrane protein</topology>
    </subcellularLocation>
</comment>
<gene>
    <name evidence="7" type="ORF">PV08_08368</name>
</gene>
<dbReference type="HOGENOM" id="CLU_012923_5_0_1"/>
<evidence type="ECO:0000256" key="1">
    <source>
        <dbReference type="ARBA" id="ARBA00004141"/>
    </source>
</evidence>
<dbReference type="STRING" id="91928.A0A0D1YDR0"/>
<sequence>MGLFGHDNSNHTCDTPKSFVADAPEPLVGSVTFHQLNMAISGGCVAFSTLSILILIFRHATHFSRPNEQTKILKICTLIPVYSIGSWISIAKPNSYIYITPWLEFYQGIALGSFFLLLCEYVSPSAASRDVFFAALKVTEKKRRGQDSGTGVDGLEWYRKKWFAVFQYPVIALLVAIATDVTQAANLYCLTSHNAHFAHLWLKIAIYASITMAVVAVVTFYVQLKTDLKQHKPLAKFLAFKPIIGLTFLQSILFTILRSTNVLKETSKLTWADVNFGIQTMIICVEMVPFSIFFHYAYDVGAYDLSKPRPLPLAYMGARPSPDSDSETTYAPQHMQTNSHSHSHSGEGYYGGPLGVWAWITVFNPMDILRAIVFGFSMKAESRKRRRMGNMSGQEDARMPAY</sequence>
<feature type="transmembrane region" description="Helical" evidence="6">
    <location>
        <begin position="200"/>
        <end position="222"/>
    </location>
</feature>
<dbReference type="EMBL" id="KN847497">
    <property type="protein sequence ID" value="KIW13181.1"/>
    <property type="molecule type" value="Genomic_DNA"/>
</dbReference>
<dbReference type="RefSeq" id="XP_016233397.1">
    <property type="nucleotide sequence ID" value="XM_016382694.1"/>
</dbReference>
<dbReference type="OrthoDB" id="5348404at2759"/>
<feature type="compositionally biased region" description="Polar residues" evidence="5">
    <location>
        <begin position="327"/>
        <end position="338"/>
    </location>
</feature>
<dbReference type="AlphaFoldDB" id="A0A0D1YDR0"/>
<feature type="transmembrane region" description="Helical" evidence="6">
    <location>
        <begin position="72"/>
        <end position="90"/>
    </location>
</feature>
<dbReference type="GO" id="GO:0016020">
    <property type="term" value="C:membrane"/>
    <property type="evidence" value="ECO:0007669"/>
    <property type="project" value="UniProtKB-SubCell"/>
</dbReference>
<dbReference type="Proteomes" id="UP000053328">
    <property type="component" value="Unassembled WGS sequence"/>
</dbReference>